<dbReference type="PANTHER" id="PTHR33371">
    <property type="entry name" value="INTERMEMBRANE PHOSPHOLIPID TRANSPORT SYSTEM BINDING PROTEIN MLAD-RELATED"/>
    <property type="match status" value="1"/>
</dbReference>
<organism evidence="3 4">
    <name type="scientific">Amycolatopsis methanolica 239</name>
    <dbReference type="NCBI Taxonomy" id="1068978"/>
    <lineage>
        <taxon>Bacteria</taxon>
        <taxon>Bacillati</taxon>
        <taxon>Actinomycetota</taxon>
        <taxon>Actinomycetes</taxon>
        <taxon>Pseudonocardiales</taxon>
        <taxon>Pseudonocardiaceae</taxon>
        <taxon>Amycolatopsis</taxon>
        <taxon>Amycolatopsis methanolica group</taxon>
    </lineage>
</organism>
<dbReference type="Proteomes" id="UP000062973">
    <property type="component" value="Chromosome"/>
</dbReference>
<dbReference type="EMBL" id="CP009110">
    <property type="protein sequence ID" value="AIJ21933.1"/>
    <property type="molecule type" value="Genomic_DNA"/>
</dbReference>
<dbReference type="AlphaFoldDB" id="A0A076MM50"/>
<dbReference type="PATRIC" id="fig|1068978.7.peg.1951"/>
<feature type="domain" description="Mce/MlaD" evidence="2">
    <location>
        <begin position="28"/>
        <end position="102"/>
    </location>
</feature>
<evidence type="ECO:0000256" key="1">
    <source>
        <dbReference type="SAM" id="SignalP"/>
    </source>
</evidence>
<feature type="chain" id="PRO_5039551793" evidence="1">
    <location>
        <begin position="18"/>
        <end position="409"/>
    </location>
</feature>
<dbReference type="eggNOG" id="COG1463">
    <property type="taxonomic scope" value="Bacteria"/>
</dbReference>
<evidence type="ECO:0000313" key="4">
    <source>
        <dbReference type="Proteomes" id="UP000062973"/>
    </source>
</evidence>
<dbReference type="KEGG" id="amq:AMETH_1841"/>
<dbReference type="GO" id="GO:0005548">
    <property type="term" value="F:phospholipid transporter activity"/>
    <property type="evidence" value="ECO:0007669"/>
    <property type="project" value="TreeGrafter"/>
</dbReference>
<feature type="signal peptide" evidence="1">
    <location>
        <begin position="1"/>
        <end position="17"/>
    </location>
</feature>
<evidence type="ECO:0000313" key="3">
    <source>
        <dbReference type="EMBL" id="AIJ21933.1"/>
    </source>
</evidence>
<dbReference type="InterPro" id="IPR003399">
    <property type="entry name" value="Mce/MlaD"/>
</dbReference>
<keyword evidence="1" id="KW-0732">Signal</keyword>
<proteinExistence type="predicted"/>
<name>A0A076MM50_AMYME</name>
<dbReference type="RefSeq" id="WP_038531995.1">
    <property type="nucleotide sequence ID" value="NZ_AQUL01000001.1"/>
</dbReference>
<sequence>MRRIPLFVLGVAAVAAAAVLIAPGDDEYPANVVLPSATGLIPGSKVLVNGFDAGQVDEVSIKDGRAQVTMRLTNDFAPLHAGASARIVWKAVLGERQLDVRDGPETNPVIPAGGTLDGKASDPVEMDKVLAALDPATRTHLSSLVQGLDHTVVGNETDLRQTLRQAGPAMEALGGVLRAVGSDGPAIRELVGQLNSMVTTLVNRDQQVRAIVSGLSGATEAVVQQRDQLRAALAKLPGTLGTADRMLADVPGTVDKAVPLLEDLRPATDRLPAVARTLRPVLADLRPTVAQLRPTLGALGTLLQFTPGLLDSAHGALPGTESAVTSLTPALSFLRPYTPEVVGWLSNWGSSAANYDSNGHYMRVNIPAGISSFDNNPGVMPPGMVSDPFPAPGAIAGQPWTDAFGSGVR</sequence>
<protein>
    <submittedName>
        <fullName evidence="3">Mammalian cell entry related domain protein</fullName>
    </submittedName>
</protein>
<accession>A0A076MM50</accession>
<dbReference type="OrthoDB" id="5241082at2"/>
<dbReference type="STRING" id="1068978.AMETH_1841"/>
<evidence type="ECO:0000259" key="2">
    <source>
        <dbReference type="Pfam" id="PF02470"/>
    </source>
</evidence>
<dbReference type="InterPro" id="IPR052336">
    <property type="entry name" value="MlaD_Phospholipid_Transporter"/>
</dbReference>
<dbReference type="GO" id="GO:0005543">
    <property type="term" value="F:phospholipid binding"/>
    <property type="evidence" value="ECO:0007669"/>
    <property type="project" value="TreeGrafter"/>
</dbReference>
<gene>
    <name evidence="3" type="ORF">AMETH_1841</name>
</gene>
<dbReference type="HOGENOM" id="CLU_049709_0_0_11"/>
<reference evidence="3 4" key="1">
    <citation type="submission" date="2014-07" db="EMBL/GenBank/DDBJ databases">
        <title>Whole Genome Sequence of the Amycolatopsis methanolica 239.</title>
        <authorList>
            <person name="Tang B."/>
        </authorList>
    </citation>
    <scope>NUCLEOTIDE SEQUENCE [LARGE SCALE GENOMIC DNA]</scope>
    <source>
        <strain evidence="3 4">239</strain>
    </source>
</reference>
<dbReference type="PANTHER" id="PTHR33371:SF4">
    <property type="entry name" value="INTERMEMBRANE PHOSPHOLIPID TRANSPORT SYSTEM BINDING PROTEIN MLAD"/>
    <property type="match status" value="1"/>
</dbReference>
<keyword evidence="4" id="KW-1185">Reference proteome</keyword>
<dbReference type="Pfam" id="PF02470">
    <property type="entry name" value="MlaD"/>
    <property type="match status" value="1"/>
</dbReference>